<comment type="caution">
    <text evidence="1">The sequence shown here is derived from an EMBL/GenBank/DDBJ whole genome shotgun (WGS) entry which is preliminary data.</text>
</comment>
<name>A0A414AVD5_9FIRM</name>
<evidence type="ECO:0008006" key="3">
    <source>
        <dbReference type="Google" id="ProtNLM"/>
    </source>
</evidence>
<protein>
    <recommendedName>
        <fullName evidence="3">DUF3168 domain-containing protein</fullName>
    </recommendedName>
</protein>
<evidence type="ECO:0000313" key="2">
    <source>
        <dbReference type="Proteomes" id="UP000283975"/>
    </source>
</evidence>
<evidence type="ECO:0000313" key="1">
    <source>
        <dbReference type="EMBL" id="RHC55685.1"/>
    </source>
</evidence>
<gene>
    <name evidence="1" type="ORF">DW839_12590</name>
</gene>
<proteinExistence type="predicted"/>
<dbReference type="Proteomes" id="UP000283975">
    <property type="component" value="Unassembled WGS sequence"/>
</dbReference>
<reference evidence="1 2" key="1">
    <citation type="submission" date="2018-08" db="EMBL/GenBank/DDBJ databases">
        <title>A genome reference for cultivated species of the human gut microbiota.</title>
        <authorList>
            <person name="Zou Y."/>
            <person name="Xue W."/>
            <person name="Luo G."/>
        </authorList>
    </citation>
    <scope>NUCLEOTIDE SEQUENCE [LARGE SCALE GENOMIC DNA]</scope>
    <source>
        <strain evidence="1 2">AM35-14</strain>
    </source>
</reference>
<organism evidence="1 2">
    <name type="scientific">Enterocloster bolteae</name>
    <dbReference type="NCBI Taxonomy" id="208479"/>
    <lineage>
        <taxon>Bacteria</taxon>
        <taxon>Bacillati</taxon>
        <taxon>Bacillota</taxon>
        <taxon>Clostridia</taxon>
        <taxon>Lachnospirales</taxon>
        <taxon>Lachnospiraceae</taxon>
        <taxon>Enterocloster</taxon>
    </lineage>
</organism>
<accession>A0A414AVD5</accession>
<dbReference type="EMBL" id="QSHZ01000012">
    <property type="protein sequence ID" value="RHC55685.1"/>
    <property type="molecule type" value="Genomic_DNA"/>
</dbReference>
<sequence>MNLEQMLETGLKIPGIKSFFPIIPPCFTWYLVSAGAGLLGNGEETELAEQYQVDIWCVIRDEAVRLTEQARKVIMSERFNMVPTISYGYDTNGKLWRGTIMFYHVKEDN</sequence>
<dbReference type="AlphaFoldDB" id="A0A414AVD5"/>